<keyword evidence="7" id="KW-0539">Nucleus</keyword>
<dbReference type="EMBL" id="BAABUJ010000004">
    <property type="protein sequence ID" value="GAA5794940.1"/>
    <property type="molecule type" value="Genomic_DNA"/>
</dbReference>
<dbReference type="CDD" id="cd12148">
    <property type="entry name" value="fungal_TF_MHR"/>
    <property type="match status" value="1"/>
</dbReference>
<evidence type="ECO:0000256" key="1">
    <source>
        <dbReference type="ARBA" id="ARBA00004123"/>
    </source>
</evidence>
<dbReference type="CDD" id="cd00067">
    <property type="entry name" value="GAL4"/>
    <property type="match status" value="1"/>
</dbReference>
<keyword evidence="5" id="KW-0238">DNA-binding</keyword>
<evidence type="ECO:0000259" key="8">
    <source>
        <dbReference type="PROSITE" id="PS50048"/>
    </source>
</evidence>
<dbReference type="Proteomes" id="UP001476247">
    <property type="component" value="Unassembled WGS sequence"/>
</dbReference>
<protein>
    <recommendedName>
        <fullName evidence="8">Zn(2)-C6 fungal-type domain-containing protein</fullName>
    </recommendedName>
</protein>
<comment type="caution">
    <text evidence="9">The sequence shown here is derived from an EMBL/GenBank/DDBJ whole genome shotgun (WGS) entry which is preliminary data.</text>
</comment>
<evidence type="ECO:0000256" key="7">
    <source>
        <dbReference type="ARBA" id="ARBA00023242"/>
    </source>
</evidence>
<evidence type="ECO:0000256" key="2">
    <source>
        <dbReference type="ARBA" id="ARBA00022723"/>
    </source>
</evidence>
<accession>A0ABP9XJF7</accession>
<evidence type="ECO:0000256" key="4">
    <source>
        <dbReference type="ARBA" id="ARBA00023015"/>
    </source>
</evidence>
<dbReference type="InterPro" id="IPR001138">
    <property type="entry name" value="Zn2Cys6_DnaBD"/>
</dbReference>
<evidence type="ECO:0000313" key="9">
    <source>
        <dbReference type="EMBL" id="GAA5794940.1"/>
    </source>
</evidence>
<evidence type="ECO:0000256" key="3">
    <source>
        <dbReference type="ARBA" id="ARBA00022833"/>
    </source>
</evidence>
<comment type="subcellular location">
    <subcellularLocation>
        <location evidence="1">Nucleus</location>
    </subcellularLocation>
</comment>
<sequence>MPKIAVPPTTKRVKVTLACIICRKKKVKCDGVQPSCSRCQSIGNCCEYSEPPKKRGPPKGYVEVIENRAHRIESLLGKQQQQMIIKKDDYKPLNPLLYLISSLVEHGSHGIVYDFLMKETARKQDNLWTDNFFNHFNFIFPILSRPQFILEYENDELNPLLNLAVLLLGCRLENNDNYLEQEKILYQQFFLSLDLTSITDLTTIQAIVIMCWYTYIAGDMVKCHSLRHQLVQLILDLNFTFESDDNIHFNEMKRRTYWVSFVIDQLISTCTGTKKLITNQYLFEWPQLEDDQLYLNQQATLQINSFHQLIMLSIIMANVSNSHNINNLESNLTEWLLQLPSHLDYGRLTPIAKLYRILYYTVQIMINNNTNGLNSNSICTNAANTIIHISEQMIDLGQQKYLHNLFFSSLTLATSIHIDKQDKASLYKSISVIKRLNSSLLSCIHFDLIMDQFLIDDTTASSSISSSSPQQLPFDLFANQYYCLDTFDNQTIESSTSTCSPASYITPTHSPSSCLKEEDISFDFISDQHFFSLL</sequence>
<dbReference type="PANTHER" id="PTHR31313">
    <property type="entry name" value="TY1 ENHANCER ACTIVATOR"/>
    <property type="match status" value="1"/>
</dbReference>
<dbReference type="InterPro" id="IPR036864">
    <property type="entry name" value="Zn2-C6_fun-type_DNA-bd_sf"/>
</dbReference>
<keyword evidence="4" id="KW-0805">Transcription regulation</keyword>
<name>A0ABP9XJF7_9FUNG</name>
<keyword evidence="2" id="KW-0479">Metal-binding</keyword>
<reference evidence="9 10" key="1">
    <citation type="submission" date="2024-04" db="EMBL/GenBank/DDBJ databases">
        <title>genome sequences of Mucor flavus KT1a and Helicostylum pulchrum KT1b strains isolation_sourced from the surface of a dry-aged beef.</title>
        <authorList>
            <person name="Toyotome T."/>
            <person name="Hosono M."/>
            <person name="Torimaru M."/>
            <person name="Fukuda K."/>
            <person name="Mikami N."/>
        </authorList>
    </citation>
    <scope>NUCLEOTIDE SEQUENCE [LARGE SCALE GENOMIC DNA]</scope>
    <source>
        <strain evidence="9 10">KT1b</strain>
    </source>
</reference>
<dbReference type="SMART" id="SM00066">
    <property type="entry name" value="GAL4"/>
    <property type="match status" value="1"/>
</dbReference>
<proteinExistence type="predicted"/>
<feature type="domain" description="Zn(2)-C6 fungal-type" evidence="8">
    <location>
        <begin position="18"/>
        <end position="48"/>
    </location>
</feature>
<dbReference type="InterPro" id="IPR007219">
    <property type="entry name" value="XnlR_reg_dom"/>
</dbReference>
<keyword evidence="3" id="KW-0862">Zinc</keyword>
<evidence type="ECO:0000256" key="6">
    <source>
        <dbReference type="ARBA" id="ARBA00023163"/>
    </source>
</evidence>
<dbReference type="Gene3D" id="4.10.240.10">
    <property type="entry name" value="Zn(2)-C6 fungal-type DNA-binding domain"/>
    <property type="match status" value="1"/>
</dbReference>
<dbReference type="PROSITE" id="PS50048">
    <property type="entry name" value="ZN2_CY6_FUNGAL_2"/>
    <property type="match status" value="1"/>
</dbReference>
<evidence type="ECO:0000256" key="5">
    <source>
        <dbReference type="ARBA" id="ARBA00023125"/>
    </source>
</evidence>
<dbReference type="PANTHER" id="PTHR31313:SF81">
    <property type="entry name" value="TY1 ENHANCER ACTIVATOR"/>
    <property type="match status" value="1"/>
</dbReference>
<organism evidence="9 10">
    <name type="scientific">Helicostylum pulchrum</name>
    <dbReference type="NCBI Taxonomy" id="562976"/>
    <lineage>
        <taxon>Eukaryota</taxon>
        <taxon>Fungi</taxon>
        <taxon>Fungi incertae sedis</taxon>
        <taxon>Mucoromycota</taxon>
        <taxon>Mucoromycotina</taxon>
        <taxon>Mucoromycetes</taxon>
        <taxon>Mucorales</taxon>
        <taxon>Mucorineae</taxon>
        <taxon>Mucoraceae</taxon>
        <taxon>Helicostylum</taxon>
    </lineage>
</organism>
<keyword evidence="10" id="KW-1185">Reference proteome</keyword>
<dbReference type="PROSITE" id="PS00463">
    <property type="entry name" value="ZN2_CY6_FUNGAL_1"/>
    <property type="match status" value="1"/>
</dbReference>
<dbReference type="InterPro" id="IPR051615">
    <property type="entry name" value="Transcr_Regulatory_Elem"/>
</dbReference>
<evidence type="ECO:0000313" key="10">
    <source>
        <dbReference type="Proteomes" id="UP001476247"/>
    </source>
</evidence>
<keyword evidence="6" id="KW-0804">Transcription</keyword>
<gene>
    <name evidence="9" type="ORF">HPULCUR_000289</name>
</gene>
<dbReference type="Pfam" id="PF00172">
    <property type="entry name" value="Zn_clus"/>
    <property type="match status" value="1"/>
</dbReference>
<dbReference type="Pfam" id="PF04082">
    <property type="entry name" value="Fungal_trans"/>
    <property type="match status" value="1"/>
</dbReference>
<dbReference type="SUPFAM" id="SSF57701">
    <property type="entry name" value="Zn2/Cys6 DNA-binding domain"/>
    <property type="match status" value="1"/>
</dbReference>